<keyword evidence="8" id="KW-1185">Reference proteome</keyword>
<dbReference type="GeneID" id="80880781"/>
<dbReference type="AlphaFoldDB" id="A0AAD7VUY9"/>
<dbReference type="GO" id="GO:0006351">
    <property type="term" value="P:DNA-templated transcription"/>
    <property type="evidence" value="ECO:0007669"/>
    <property type="project" value="InterPro"/>
</dbReference>
<keyword evidence="4" id="KW-0539">Nucleus</keyword>
<evidence type="ECO:0000256" key="5">
    <source>
        <dbReference type="SAM" id="MobiDB-lite"/>
    </source>
</evidence>
<dbReference type="RefSeq" id="XP_056045819.1">
    <property type="nucleotide sequence ID" value="XM_056185615.1"/>
</dbReference>
<feature type="domain" description="Zn(2)-C6 fungal-type" evidence="6">
    <location>
        <begin position="98"/>
        <end position="123"/>
    </location>
</feature>
<dbReference type="GO" id="GO:0000978">
    <property type="term" value="F:RNA polymerase II cis-regulatory region sequence-specific DNA binding"/>
    <property type="evidence" value="ECO:0007669"/>
    <property type="project" value="TreeGrafter"/>
</dbReference>
<dbReference type="PANTHER" id="PTHR47424">
    <property type="entry name" value="REGULATORY PROTEIN GAL4"/>
    <property type="match status" value="1"/>
</dbReference>
<dbReference type="SUPFAM" id="SSF57701">
    <property type="entry name" value="Zn2/Cys6 DNA-binding domain"/>
    <property type="match status" value="1"/>
</dbReference>
<feature type="compositionally biased region" description="Low complexity" evidence="5">
    <location>
        <begin position="291"/>
        <end position="301"/>
    </location>
</feature>
<dbReference type="PROSITE" id="PS50048">
    <property type="entry name" value="ZN2_CY6_FUNGAL_2"/>
    <property type="match status" value="1"/>
</dbReference>
<feature type="compositionally biased region" description="Acidic residues" evidence="5">
    <location>
        <begin position="323"/>
        <end position="342"/>
    </location>
</feature>
<dbReference type="InterPro" id="IPR007219">
    <property type="entry name" value="XnlR_reg_dom"/>
</dbReference>
<evidence type="ECO:0000256" key="3">
    <source>
        <dbReference type="ARBA" id="ARBA00023163"/>
    </source>
</evidence>
<evidence type="ECO:0000259" key="6">
    <source>
        <dbReference type="PROSITE" id="PS50048"/>
    </source>
</evidence>
<dbReference type="InterPro" id="IPR051127">
    <property type="entry name" value="Fungal_SecMet_Regulators"/>
</dbReference>
<dbReference type="InterPro" id="IPR036864">
    <property type="entry name" value="Zn2-C6_fun-type_DNA-bd_sf"/>
</dbReference>
<feature type="region of interest" description="Disordered" evidence="5">
    <location>
        <begin position="218"/>
        <end position="301"/>
    </location>
</feature>
<sequence>MLPHINSMIDTTTVPQQPHHHQEYDNKPHQLHPPPVTVQQLPFLQGQLQQNPPLQRLPPAPQIQHGHNCQIGTTPDGSGRKRKRAKYVAMAWYVYAECKRRKVKCNGESKCDRCTKMNLECVYRGLEEYTQRRIVWNGVGDPENRQEQLSKVLDEDNSTNMPATSSNSQYSDPNNGAANGVYGSAPSSSPGLVLPHQNLPTTSAAHLTLPPMAQFTSLRAPLPGIRPPNLLKPASDQSLSGVSTPSGRSSRSTSVGYGSLSTLSPAASDMNRRAASLPKPARAWGEDEAKSFSGPTSSSFPFQQATRMLDSERIGQARVNKESDEDDDEEQAEESEVEDDDQSTTARRKLSASKSKDKKFLYIDHLEARRLIQVYESEINCMYPIFEVQELDTKYEDFRQYYEHHGLNFPNAEDLSVVKIILAIATSVTETHVTEGRKLYEEVLKMTERKIVAGTADLYTLISLWLIHNYQFHTDLESLAYRTICFCAILAIELGLHRSSKMFQMFPDPMQRERCRALFWCVYVVDRRMAFSTGRPFTLRDEDIDQELPQTYTRDEEISDDKRVRAFYLNAMIKYSQVAGRVWKTVSAFNPPRHFTINTDEIDYIEFLIHRWKHSLPPELRLHSANDGHQHPPPPQFSSKLQTILYLRHNLMFLHLYRPVLFSTRTIAEHMQYALRAVEIALDSIRVLSRLHFETDLYASCQIHYNYFLVSALGVLFTAIIHAPTVFAAPCKQEFNMALDLIKLFSKVSRVGRRLWATVKKLRSVTTAYGIGTSVAGGPSSVPIDGSGNQEVRNAAPASVPAHVHSKTTSRPVAAPVSTHQSGGYSVEPSTVDPHMMMPADVARTSQTPTPKTPMFDGMIGNQTVQKTHQLDDQDQQYVQGGYVSPLAVSASTSSIDGHNLSTEISDLFNFMAADPQTETSYSVSSVSTSGAHASSARVTQMPVRPEQISCGYTPLGMEAAQIAQMLAQSAKGESTWDDELFRLIDNLF</sequence>
<evidence type="ECO:0000256" key="4">
    <source>
        <dbReference type="ARBA" id="ARBA00023242"/>
    </source>
</evidence>
<evidence type="ECO:0000256" key="1">
    <source>
        <dbReference type="ARBA" id="ARBA00022723"/>
    </source>
</evidence>
<keyword evidence="1" id="KW-0479">Metal-binding</keyword>
<keyword evidence="2" id="KW-0805">Transcription regulation</keyword>
<feature type="region of interest" description="Disordered" evidence="5">
    <location>
        <begin position="1"/>
        <end position="30"/>
    </location>
</feature>
<dbReference type="CDD" id="cd12148">
    <property type="entry name" value="fungal_TF_MHR"/>
    <property type="match status" value="1"/>
</dbReference>
<comment type="caution">
    <text evidence="7">The sequence shown here is derived from an EMBL/GenBank/DDBJ whole genome shotgun (WGS) entry which is preliminary data.</text>
</comment>
<feature type="region of interest" description="Disordered" evidence="5">
    <location>
        <begin position="316"/>
        <end position="350"/>
    </location>
</feature>
<reference evidence="7" key="1">
    <citation type="submission" date="2023-03" db="EMBL/GenBank/DDBJ databases">
        <title>Near-Complete genome sequence of Lipomyces tetrasporous NRRL Y-64009, an oleaginous yeast capable of growing on lignocellulosic hydrolysates.</title>
        <authorList>
            <consortium name="Lawrence Berkeley National Laboratory"/>
            <person name="Jagtap S.S."/>
            <person name="Liu J.-J."/>
            <person name="Walukiewicz H.E."/>
            <person name="Pangilinan J."/>
            <person name="Lipzen A."/>
            <person name="Ahrendt S."/>
            <person name="Koriabine M."/>
            <person name="Cobaugh K."/>
            <person name="Salamov A."/>
            <person name="Yoshinaga Y."/>
            <person name="Ng V."/>
            <person name="Daum C."/>
            <person name="Grigoriev I.V."/>
            <person name="Slininger P.J."/>
            <person name="Dien B.S."/>
            <person name="Jin Y.-S."/>
            <person name="Rao C.V."/>
        </authorList>
    </citation>
    <scope>NUCLEOTIDE SEQUENCE</scope>
    <source>
        <strain evidence="7">NRRL Y-64009</strain>
    </source>
</reference>
<evidence type="ECO:0000313" key="8">
    <source>
        <dbReference type="Proteomes" id="UP001217417"/>
    </source>
</evidence>
<dbReference type="Proteomes" id="UP001217417">
    <property type="component" value="Unassembled WGS sequence"/>
</dbReference>
<protein>
    <submittedName>
        <fullName evidence="7">Fungal-specific transcription factor domain-containing protein</fullName>
    </submittedName>
</protein>
<keyword evidence="3" id="KW-0804">Transcription</keyword>
<dbReference type="Gene3D" id="4.10.240.10">
    <property type="entry name" value="Zn(2)-C6 fungal-type DNA-binding domain"/>
    <property type="match status" value="1"/>
</dbReference>
<feature type="compositionally biased region" description="Polar residues" evidence="5">
    <location>
        <begin position="158"/>
        <end position="177"/>
    </location>
</feature>
<proteinExistence type="predicted"/>
<name>A0AAD7VUY9_9ASCO</name>
<accession>A0AAD7VUY9</accession>
<dbReference type="Pfam" id="PF04082">
    <property type="entry name" value="Fungal_trans"/>
    <property type="match status" value="1"/>
</dbReference>
<dbReference type="InterPro" id="IPR001138">
    <property type="entry name" value="Zn2Cys6_DnaBD"/>
</dbReference>
<dbReference type="GO" id="GO:0008270">
    <property type="term" value="F:zinc ion binding"/>
    <property type="evidence" value="ECO:0007669"/>
    <property type="project" value="InterPro"/>
</dbReference>
<dbReference type="GO" id="GO:0000981">
    <property type="term" value="F:DNA-binding transcription factor activity, RNA polymerase II-specific"/>
    <property type="evidence" value="ECO:0007669"/>
    <property type="project" value="InterPro"/>
</dbReference>
<organism evidence="7 8">
    <name type="scientific">Lipomyces tetrasporus</name>
    <dbReference type="NCBI Taxonomy" id="54092"/>
    <lineage>
        <taxon>Eukaryota</taxon>
        <taxon>Fungi</taxon>
        <taxon>Dikarya</taxon>
        <taxon>Ascomycota</taxon>
        <taxon>Saccharomycotina</taxon>
        <taxon>Lipomycetes</taxon>
        <taxon>Lipomycetales</taxon>
        <taxon>Lipomycetaceae</taxon>
        <taxon>Lipomyces</taxon>
    </lineage>
</organism>
<dbReference type="EMBL" id="JARPMG010000003">
    <property type="protein sequence ID" value="KAJ8102369.1"/>
    <property type="molecule type" value="Genomic_DNA"/>
</dbReference>
<feature type="region of interest" description="Disordered" evidence="5">
    <location>
        <begin position="156"/>
        <end position="198"/>
    </location>
</feature>
<dbReference type="CDD" id="cd00067">
    <property type="entry name" value="GAL4"/>
    <property type="match status" value="1"/>
</dbReference>
<dbReference type="GO" id="GO:0005634">
    <property type="term" value="C:nucleus"/>
    <property type="evidence" value="ECO:0007669"/>
    <property type="project" value="TreeGrafter"/>
</dbReference>
<dbReference type="GO" id="GO:0000435">
    <property type="term" value="P:positive regulation of transcription from RNA polymerase II promoter by galactose"/>
    <property type="evidence" value="ECO:0007669"/>
    <property type="project" value="TreeGrafter"/>
</dbReference>
<evidence type="ECO:0000256" key="2">
    <source>
        <dbReference type="ARBA" id="ARBA00023015"/>
    </source>
</evidence>
<gene>
    <name evidence="7" type="ORF">POJ06DRAFT_220834</name>
</gene>
<dbReference type="SMART" id="SM00906">
    <property type="entry name" value="Fungal_trans"/>
    <property type="match status" value="1"/>
</dbReference>
<dbReference type="PANTHER" id="PTHR47424:SF5">
    <property type="entry name" value="ZN(II)2CYS6 TRANSCRIPTION FACTOR (EUROFUNG)"/>
    <property type="match status" value="1"/>
</dbReference>
<dbReference type="Pfam" id="PF00172">
    <property type="entry name" value="Zn_clus"/>
    <property type="match status" value="1"/>
</dbReference>
<feature type="region of interest" description="Disordered" evidence="5">
    <location>
        <begin position="780"/>
        <end position="826"/>
    </location>
</feature>
<feature type="compositionally biased region" description="Low complexity" evidence="5">
    <location>
        <begin position="238"/>
        <end position="261"/>
    </location>
</feature>
<evidence type="ECO:0000313" key="7">
    <source>
        <dbReference type="EMBL" id="KAJ8102369.1"/>
    </source>
</evidence>